<protein>
    <submittedName>
        <fullName evidence="3">DUF1707 and DUF2154 domain-containing protein</fullName>
    </submittedName>
</protein>
<feature type="compositionally biased region" description="Pro residues" evidence="1">
    <location>
        <begin position="1"/>
        <end position="19"/>
    </location>
</feature>
<dbReference type="Pfam" id="PF08044">
    <property type="entry name" value="DUF1707"/>
    <property type="match status" value="1"/>
</dbReference>
<feature type="domain" description="DUF1707" evidence="2">
    <location>
        <begin position="23"/>
        <end position="74"/>
    </location>
</feature>
<accession>A0A4Q9KK91</accession>
<dbReference type="AlphaFoldDB" id="A0A4Q9KK91"/>
<keyword evidence="4" id="KW-1185">Reference proteome</keyword>
<gene>
    <name evidence="3" type="ORF">ET996_07755</name>
</gene>
<name>A0A4Q9KK91_PROTD</name>
<dbReference type="Proteomes" id="UP000291933">
    <property type="component" value="Unassembled WGS sequence"/>
</dbReference>
<feature type="region of interest" description="Disordered" evidence="1">
    <location>
        <begin position="1"/>
        <end position="27"/>
    </location>
</feature>
<proteinExistence type="predicted"/>
<evidence type="ECO:0000259" key="2">
    <source>
        <dbReference type="Pfam" id="PF08044"/>
    </source>
</evidence>
<dbReference type="OrthoDB" id="4772576at2"/>
<dbReference type="PANTHER" id="PTHR40763">
    <property type="entry name" value="MEMBRANE PROTEIN-RELATED"/>
    <property type="match status" value="1"/>
</dbReference>
<comment type="caution">
    <text evidence="3">The sequence shown here is derived from an EMBL/GenBank/DDBJ whole genome shotgun (WGS) entry which is preliminary data.</text>
</comment>
<dbReference type="RefSeq" id="WP_131171991.1">
    <property type="nucleotide sequence ID" value="NZ_FXTL01000007.1"/>
</dbReference>
<dbReference type="PANTHER" id="PTHR40763:SF4">
    <property type="entry name" value="DUF1707 DOMAIN-CONTAINING PROTEIN"/>
    <property type="match status" value="1"/>
</dbReference>
<reference evidence="3 4" key="1">
    <citation type="submission" date="2019-01" db="EMBL/GenBank/DDBJ databases">
        <title>Lactibacter flavus gen. nov., sp. nov., a novel bacterium of the family Propionibacteriaceae isolated from raw milk and dairy products.</title>
        <authorList>
            <person name="Huptas C."/>
            <person name="Wenning M."/>
            <person name="Breitenwieser F."/>
            <person name="Doll E."/>
            <person name="Von Neubeck M."/>
            <person name="Busse H.-J."/>
            <person name="Scherer S."/>
        </authorList>
    </citation>
    <scope>NUCLEOTIDE SEQUENCE [LARGE SCALE GENOMIC DNA]</scope>
    <source>
        <strain evidence="3 4">DSM 22130</strain>
    </source>
</reference>
<organism evidence="3 4">
    <name type="scientific">Propioniciclava tarda</name>
    <dbReference type="NCBI Taxonomy" id="433330"/>
    <lineage>
        <taxon>Bacteria</taxon>
        <taxon>Bacillati</taxon>
        <taxon>Actinomycetota</taxon>
        <taxon>Actinomycetes</taxon>
        <taxon>Propionibacteriales</taxon>
        <taxon>Propionibacteriaceae</taxon>
        <taxon>Propioniciclava</taxon>
    </lineage>
</organism>
<evidence type="ECO:0000313" key="4">
    <source>
        <dbReference type="Proteomes" id="UP000291933"/>
    </source>
</evidence>
<dbReference type="EMBL" id="SDMR01000008">
    <property type="protein sequence ID" value="TBT94902.1"/>
    <property type="molecule type" value="Genomic_DNA"/>
</dbReference>
<evidence type="ECO:0000256" key="1">
    <source>
        <dbReference type="SAM" id="MobiDB-lite"/>
    </source>
</evidence>
<sequence length="215" mass="22567">MTAPGPWPAVPDPYRPGQPSPSLRASDADRDVVAGVLAQAYAEGRLTVDEHADRLSAAMNAKTVGDLVPLTQDLAVARASAPASWTFGAPRPSDGNGFALSIFGGTSRKGQWFIPAQIMSLTLFGGTELDMRDATFTSPVIDIDLACLFGGLTVIVPEGVRVENQVISIFGGSDVKDASPVPGAPTVRLRGMCLFGGVSVKAKPRRTPPAQPERR</sequence>
<evidence type="ECO:0000313" key="3">
    <source>
        <dbReference type="EMBL" id="TBT94902.1"/>
    </source>
</evidence>
<dbReference type="InterPro" id="IPR012551">
    <property type="entry name" value="DUF1707_SHOCT-like"/>
</dbReference>